<evidence type="ECO:0000313" key="2">
    <source>
        <dbReference type="EMBL" id="KFK37632.1"/>
    </source>
</evidence>
<gene>
    <name evidence="2" type="ordered locus">AALP_Aa3g008400</name>
</gene>
<dbReference type="Gramene" id="KFK37632">
    <property type="protein sequence ID" value="KFK37632"/>
    <property type="gene ID" value="AALP_AA3G008400"/>
</dbReference>
<accession>A0A087H680</accession>
<reference evidence="3" key="1">
    <citation type="journal article" date="2015" name="Nat. Plants">
        <title>Genome expansion of Arabis alpina linked with retrotransposition and reduced symmetric DNA methylation.</title>
        <authorList>
            <person name="Willing E.M."/>
            <person name="Rawat V."/>
            <person name="Mandakova T."/>
            <person name="Maumus F."/>
            <person name="James G.V."/>
            <person name="Nordstroem K.J."/>
            <person name="Becker C."/>
            <person name="Warthmann N."/>
            <person name="Chica C."/>
            <person name="Szarzynska B."/>
            <person name="Zytnicki M."/>
            <person name="Albani M.C."/>
            <person name="Kiefer C."/>
            <person name="Bergonzi S."/>
            <person name="Castaings L."/>
            <person name="Mateos J.L."/>
            <person name="Berns M.C."/>
            <person name="Bujdoso N."/>
            <person name="Piofczyk T."/>
            <person name="de Lorenzo L."/>
            <person name="Barrero-Sicilia C."/>
            <person name="Mateos I."/>
            <person name="Piednoel M."/>
            <person name="Hagmann J."/>
            <person name="Chen-Min-Tao R."/>
            <person name="Iglesias-Fernandez R."/>
            <person name="Schuster S.C."/>
            <person name="Alonso-Blanco C."/>
            <person name="Roudier F."/>
            <person name="Carbonero P."/>
            <person name="Paz-Ares J."/>
            <person name="Davis S.J."/>
            <person name="Pecinka A."/>
            <person name="Quesneville H."/>
            <person name="Colot V."/>
            <person name="Lysak M.A."/>
            <person name="Weigel D."/>
            <person name="Coupland G."/>
            <person name="Schneeberger K."/>
        </authorList>
    </citation>
    <scope>NUCLEOTIDE SEQUENCE [LARGE SCALE GENOMIC DNA]</scope>
    <source>
        <strain evidence="3">cv. Pajares</strain>
    </source>
</reference>
<protein>
    <submittedName>
        <fullName evidence="2">Uncharacterized protein</fullName>
    </submittedName>
</protein>
<evidence type="ECO:0000256" key="1">
    <source>
        <dbReference type="SAM" id="MobiDB-lite"/>
    </source>
</evidence>
<feature type="compositionally biased region" description="Low complexity" evidence="1">
    <location>
        <begin position="36"/>
        <end position="49"/>
    </location>
</feature>
<proteinExistence type="predicted"/>
<evidence type="ECO:0000313" key="3">
    <source>
        <dbReference type="Proteomes" id="UP000029120"/>
    </source>
</evidence>
<sequence length="49" mass="4430">MESFTLVTAALTGASAGASEDDGPSASGVGAGGEETVGASAESVGVAAE</sequence>
<dbReference type="Proteomes" id="UP000029120">
    <property type="component" value="Chromosome 3"/>
</dbReference>
<dbReference type="AlphaFoldDB" id="A0A087H680"/>
<dbReference type="EMBL" id="CM002871">
    <property type="protein sequence ID" value="KFK37632.1"/>
    <property type="molecule type" value="Genomic_DNA"/>
</dbReference>
<feature type="region of interest" description="Disordered" evidence="1">
    <location>
        <begin position="13"/>
        <end position="49"/>
    </location>
</feature>
<organism evidence="2 3">
    <name type="scientific">Arabis alpina</name>
    <name type="common">Alpine rock-cress</name>
    <dbReference type="NCBI Taxonomy" id="50452"/>
    <lineage>
        <taxon>Eukaryota</taxon>
        <taxon>Viridiplantae</taxon>
        <taxon>Streptophyta</taxon>
        <taxon>Embryophyta</taxon>
        <taxon>Tracheophyta</taxon>
        <taxon>Spermatophyta</taxon>
        <taxon>Magnoliopsida</taxon>
        <taxon>eudicotyledons</taxon>
        <taxon>Gunneridae</taxon>
        <taxon>Pentapetalae</taxon>
        <taxon>rosids</taxon>
        <taxon>malvids</taxon>
        <taxon>Brassicales</taxon>
        <taxon>Brassicaceae</taxon>
        <taxon>Arabideae</taxon>
        <taxon>Arabis</taxon>
    </lineage>
</organism>
<keyword evidence="3" id="KW-1185">Reference proteome</keyword>
<name>A0A087H680_ARAAL</name>